<protein>
    <submittedName>
        <fullName evidence="2">Uncharacterized protein</fullName>
    </submittedName>
</protein>
<comment type="caution">
    <text evidence="2">The sequence shown here is derived from an EMBL/GenBank/DDBJ whole genome shotgun (WGS) entry which is preliminary data.</text>
</comment>
<gene>
    <name evidence="2" type="ORF">NDU88_007170</name>
</gene>
<name>A0AAV7UN41_PLEWA</name>
<reference evidence="2" key="1">
    <citation type="journal article" date="2022" name="bioRxiv">
        <title>Sequencing and chromosome-scale assembly of the giantPleurodeles waltlgenome.</title>
        <authorList>
            <person name="Brown T."/>
            <person name="Elewa A."/>
            <person name="Iarovenko S."/>
            <person name="Subramanian E."/>
            <person name="Araus A.J."/>
            <person name="Petzold A."/>
            <person name="Susuki M."/>
            <person name="Suzuki K.-i.T."/>
            <person name="Hayashi T."/>
            <person name="Toyoda A."/>
            <person name="Oliveira C."/>
            <person name="Osipova E."/>
            <person name="Leigh N.D."/>
            <person name="Simon A."/>
            <person name="Yun M.H."/>
        </authorList>
    </citation>
    <scope>NUCLEOTIDE SEQUENCE</scope>
    <source>
        <strain evidence="2">20211129_DDA</strain>
        <tissue evidence="2">Liver</tissue>
    </source>
</reference>
<organism evidence="2 3">
    <name type="scientific">Pleurodeles waltl</name>
    <name type="common">Iberian ribbed newt</name>
    <dbReference type="NCBI Taxonomy" id="8319"/>
    <lineage>
        <taxon>Eukaryota</taxon>
        <taxon>Metazoa</taxon>
        <taxon>Chordata</taxon>
        <taxon>Craniata</taxon>
        <taxon>Vertebrata</taxon>
        <taxon>Euteleostomi</taxon>
        <taxon>Amphibia</taxon>
        <taxon>Batrachia</taxon>
        <taxon>Caudata</taxon>
        <taxon>Salamandroidea</taxon>
        <taxon>Salamandridae</taxon>
        <taxon>Pleurodelinae</taxon>
        <taxon>Pleurodeles</taxon>
    </lineage>
</organism>
<evidence type="ECO:0000313" key="2">
    <source>
        <dbReference type="EMBL" id="KAJ1190432.1"/>
    </source>
</evidence>
<keyword evidence="3" id="KW-1185">Reference proteome</keyword>
<evidence type="ECO:0000313" key="3">
    <source>
        <dbReference type="Proteomes" id="UP001066276"/>
    </source>
</evidence>
<dbReference type="AlphaFoldDB" id="A0AAV7UN41"/>
<feature type="compositionally biased region" description="Basic residues" evidence="1">
    <location>
        <begin position="99"/>
        <end position="125"/>
    </location>
</feature>
<dbReference type="Proteomes" id="UP001066276">
    <property type="component" value="Chromosome 3_1"/>
</dbReference>
<proteinExistence type="predicted"/>
<sequence length="125" mass="13307">MQSCAAEFDMNGTGGVSGDPLTCHVSCGLQGSFWVRLVHGSAALLKPHRSAQVTIGGGCMSRGALPGVTSALRLKAGVGAAELFPARHQGWSLRQQGRGWRRRRTAAAEARRRRSRRSRALKAVG</sequence>
<dbReference type="EMBL" id="JANPWB010000005">
    <property type="protein sequence ID" value="KAJ1190432.1"/>
    <property type="molecule type" value="Genomic_DNA"/>
</dbReference>
<feature type="region of interest" description="Disordered" evidence="1">
    <location>
        <begin position="95"/>
        <end position="125"/>
    </location>
</feature>
<accession>A0AAV7UN41</accession>
<evidence type="ECO:0000256" key="1">
    <source>
        <dbReference type="SAM" id="MobiDB-lite"/>
    </source>
</evidence>